<dbReference type="InterPro" id="IPR003439">
    <property type="entry name" value="ABC_transporter-like_ATP-bd"/>
</dbReference>
<organism evidence="6 7">
    <name type="scientific">Peptostreptococcus porci</name>
    <dbReference type="NCBI Taxonomy" id="2652282"/>
    <lineage>
        <taxon>Bacteria</taxon>
        <taxon>Bacillati</taxon>
        <taxon>Bacillota</taxon>
        <taxon>Clostridia</taxon>
        <taxon>Peptostreptococcales</taxon>
        <taxon>Peptostreptococcaceae</taxon>
        <taxon>Peptostreptococcus</taxon>
    </lineage>
</organism>
<evidence type="ECO:0000256" key="4">
    <source>
        <dbReference type="SAM" id="MobiDB-lite"/>
    </source>
</evidence>
<dbReference type="AlphaFoldDB" id="A0A6N7WZY7"/>
<dbReference type="GO" id="GO:0016887">
    <property type="term" value="F:ATP hydrolysis activity"/>
    <property type="evidence" value="ECO:0007669"/>
    <property type="project" value="InterPro"/>
</dbReference>
<keyword evidence="7" id="KW-1185">Reference proteome</keyword>
<evidence type="ECO:0000256" key="3">
    <source>
        <dbReference type="ARBA" id="ARBA00022840"/>
    </source>
</evidence>
<feature type="domain" description="ABC transporter" evidence="5">
    <location>
        <begin position="2"/>
        <end position="232"/>
    </location>
</feature>
<keyword evidence="1" id="KW-0813">Transport</keyword>
<dbReference type="SMART" id="SM00382">
    <property type="entry name" value="AAA"/>
    <property type="match status" value="1"/>
</dbReference>
<dbReference type="CDD" id="cd03230">
    <property type="entry name" value="ABC_DR_subfamily_A"/>
    <property type="match status" value="1"/>
</dbReference>
<evidence type="ECO:0000256" key="2">
    <source>
        <dbReference type="ARBA" id="ARBA00022741"/>
    </source>
</evidence>
<keyword evidence="2" id="KW-0547">Nucleotide-binding</keyword>
<evidence type="ECO:0000313" key="7">
    <source>
        <dbReference type="Proteomes" id="UP000440713"/>
    </source>
</evidence>
<evidence type="ECO:0000256" key="1">
    <source>
        <dbReference type="ARBA" id="ARBA00022448"/>
    </source>
</evidence>
<accession>A0A6N7WZY7</accession>
<keyword evidence="3 6" id="KW-0067">ATP-binding</keyword>
<dbReference type="InterPro" id="IPR051782">
    <property type="entry name" value="ABC_Transporter_VariousFunc"/>
</dbReference>
<dbReference type="Pfam" id="PF00005">
    <property type="entry name" value="ABC_tran"/>
    <property type="match status" value="1"/>
</dbReference>
<name>A0A6N7WZY7_9FIRM</name>
<reference evidence="6 7" key="1">
    <citation type="submission" date="2019-08" db="EMBL/GenBank/DDBJ databases">
        <title>In-depth cultivation of the pig gut microbiome towards novel bacterial diversity and tailored functional studies.</title>
        <authorList>
            <person name="Wylensek D."/>
            <person name="Hitch T.C.A."/>
            <person name="Clavel T."/>
        </authorList>
    </citation>
    <scope>NUCLEOTIDE SEQUENCE [LARGE SCALE GENOMIC DNA]</scope>
    <source>
        <strain evidence="6 7">WCA-SAB-591-4A-A</strain>
    </source>
</reference>
<feature type="region of interest" description="Disordered" evidence="4">
    <location>
        <begin position="238"/>
        <end position="276"/>
    </location>
</feature>
<evidence type="ECO:0000259" key="5">
    <source>
        <dbReference type="PROSITE" id="PS50893"/>
    </source>
</evidence>
<dbReference type="PROSITE" id="PS50893">
    <property type="entry name" value="ABC_TRANSPORTER_2"/>
    <property type="match status" value="1"/>
</dbReference>
<dbReference type="InterPro" id="IPR017871">
    <property type="entry name" value="ABC_transporter-like_CS"/>
</dbReference>
<protein>
    <submittedName>
        <fullName evidence="6">ABC transporter ATP-binding protein</fullName>
    </submittedName>
</protein>
<sequence length="276" mass="31349">MIRLAGLTKQYGDKIALDNLDLEIFDGEIFGLIGHNGAGKSTTIKSLVSIIEPTYGQIFVDGKNLKENRLEIKKQIGYVSDSPDMFLKIPAILFWEFIGDIYGVEKETRDRKIAELCEIFDMTGNENLLIEEFSHGMRQKAFIIAALLSDPKIWVLDEPMTGLDPQSAFNLKEMMKEHTKKGNTVLFSTHVLEVAERLCDRVGILRKGKLIFVGTIDELKNRYPGENLEKIYLDMVNNPNGNNKIDPEEKQYTYSDRDSDSDIGSEKSDKQQSMEK</sequence>
<feature type="compositionally biased region" description="Basic and acidic residues" evidence="4">
    <location>
        <begin position="245"/>
        <end position="276"/>
    </location>
</feature>
<dbReference type="Proteomes" id="UP000440713">
    <property type="component" value="Unassembled WGS sequence"/>
</dbReference>
<comment type="caution">
    <text evidence="6">The sequence shown here is derived from an EMBL/GenBank/DDBJ whole genome shotgun (WGS) entry which is preliminary data.</text>
</comment>
<dbReference type="PANTHER" id="PTHR42939">
    <property type="entry name" value="ABC TRANSPORTER ATP-BINDING PROTEIN ALBC-RELATED"/>
    <property type="match status" value="1"/>
</dbReference>
<dbReference type="InterPro" id="IPR003593">
    <property type="entry name" value="AAA+_ATPase"/>
</dbReference>
<dbReference type="Gene3D" id="3.40.50.300">
    <property type="entry name" value="P-loop containing nucleotide triphosphate hydrolases"/>
    <property type="match status" value="1"/>
</dbReference>
<dbReference type="GO" id="GO:0005524">
    <property type="term" value="F:ATP binding"/>
    <property type="evidence" value="ECO:0007669"/>
    <property type="project" value="UniProtKB-KW"/>
</dbReference>
<dbReference type="PANTHER" id="PTHR42939:SF1">
    <property type="entry name" value="ABC TRANSPORTER ATP-BINDING PROTEIN ALBC-RELATED"/>
    <property type="match status" value="1"/>
</dbReference>
<gene>
    <name evidence="6" type="ORF">FYJ71_05170</name>
</gene>
<dbReference type="InterPro" id="IPR027417">
    <property type="entry name" value="P-loop_NTPase"/>
</dbReference>
<dbReference type="PROSITE" id="PS00211">
    <property type="entry name" value="ABC_TRANSPORTER_1"/>
    <property type="match status" value="1"/>
</dbReference>
<dbReference type="EMBL" id="VUNE01000002">
    <property type="protein sequence ID" value="MST62368.1"/>
    <property type="molecule type" value="Genomic_DNA"/>
</dbReference>
<proteinExistence type="predicted"/>
<evidence type="ECO:0000313" key="6">
    <source>
        <dbReference type="EMBL" id="MST62368.1"/>
    </source>
</evidence>
<dbReference type="RefSeq" id="WP_154537760.1">
    <property type="nucleotide sequence ID" value="NZ_VUNE01000002.1"/>
</dbReference>
<dbReference type="SUPFAM" id="SSF52540">
    <property type="entry name" value="P-loop containing nucleoside triphosphate hydrolases"/>
    <property type="match status" value="1"/>
</dbReference>